<dbReference type="InterPro" id="IPR036058">
    <property type="entry name" value="Kazal_dom_sf"/>
</dbReference>
<evidence type="ECO:0000313" key="3">
    <source>
        <dbReference type="EnsemblMetazoa" id="LLOJ004550-PA"/>
    </source>
</evidence>
<organism evidence="3 4">
    <name type="scientific">Lutzomyia longipalpis</name>
    <name type="common">Sand fly</name>
    <dbReference type="NCBI Taxonomy" id="7200"/>
    <lineage>
        <taxon>Eukaryota</taxon>
        <taxon>Metazoa</taxon>
        <taxon>Ecdysozoa</taxon>
        <taxon>Arthropoda</taxon>
        <taxon>Hexapoda</taxon>
        <taxon>Insecta</taxon>
        <taxon>Pterygota</taxon>
        <taxon>Neoptera</taxon>
        <taxon>Endopterygota</taxon>
        <taxon>Diptera</taxon>
        <taxon>Nematocera</taxon>
        <taxon>Psychodoidea</taxon>
        <taxon>Psychodidae</taxon>
        <taxon>Lutzomyia</taxon>
        <taxon>Lutzomyia</taxon>
    </lineage>
</organism>
<keyword evidence="1" id="KW-0732">Signal</keyword>
<reference evidence="3" key="3">
    <citation type="submission" date="2020-05" db="UniProtKB">
        <authorList>
            <consortium name="EnsemblMetazoa"/>
        </authorList>
    </citation>
    <scope>IDENTIFICATION</scope>
    <source>
        <strain evidence="3">Jacobina</strain>
    </source>
</reference>
<dbReference type="Gene3D" id="3.30.60.30">
    <property type="match status" value="1"/>
</dbReference>
<protein>
    <submittedName>
        <fullName evidence="2">Putative conserved secreted protein</fullName>
    </submittedName>
</protein>
<sequence length="72" mass="8042">MKTVLLCFLVVCALFALAHGQCETACPFIYSPICAGPPGQARGVQTFDNDCMLRVYNCQQRTEWIKYSDSDC</sequence>
<dbReference type="EMBL" id="AJWK01014206">
    <property type="status" value="NOT_ANNOTATED_CDS"/>
    <property type="molecule type" value="Genomic_DNA"/>
</dbReference>
<name>A0A1B0GIJ3_LUTLO</name>
<keyword evidence="4" id="KW-1185">Reference proteome</keyword>
<dbReference type="Proteomes" id="UP000092461">
    <property type="component" value="Unassembled WGS sequence"/>
</dbReference>
<feature type="chain" id="PRO_5044555634" evidence="1">
    <location>
        <begin position="21"/>
        <end position="72"/>
    </location>
</feature>
<dbReference type="AlphaFoldDB" id="A0A1B0GIJ3"/>
<dbReference type="EMBL" id="GITU01001959">
    <property type="protein sequence ID" value="MBC1170662.1"/>
    <property type="molecule type" value="Transcribed_RNA"/>
</dbReference>
<reference evidence="4" key="1">
    <citation type="submission" date="2012-05" db="EMBL/GenBank/DDBJ databases">
        <title>Whole Genome Assembly of Lutzomyia longipalpis.</title>
        <authorList>
            <person name="Richards S."/>
            <person name="Qu C."/>
            <person name="Dillon R."/>
            <person name="Worley K."/>
            <person name="Scherer S."/>
            <person name="Batterton M."/>
            <person name="Taylor A."/>
            <person name="Hawes A."/>
            <person name="Hernandez B."/>
            <person name="Kovar C."/>
            <person name="Mandapat C."/>
            <person name="Pham C."/>
            <person name="Qu C."/>
            <person name="Jing C."/>
            <person name="Bess C."/>
            <person name="Bandaranaike D."/>
            <person name="Ngo D."/>
            <person name="Ongeri F."/>
            <person name="Arias F."/>
            <person name="Lara F."/>
            <person name="Weissenberger G."/>
            <person name="Kamau G."/>
            <person name="Han H."/>
            <person name="Shen H."/>
            <person name="Dinh H."/>
            <person name="Khalil I."/>
            <person name="Jones J."/>
            <person name="Shafer J."/>
            <person name="Jayaseelan J."/>
            <person name="Quiroz J."/>
            <person name="Blankenburg K."/>
            <person name="Nguyen L."/>
            <person name="Jackson L."/>
            <person name="Francisco L."/>
            <person name="Tang L.-Y."/>
            <person name="Pu L.-L."/>
            <person name="Perales L."/>
            <person name="Lorensuhewa L."/>
            <person name="Munidasa M."/>
            <person name="Coyle M."/>
            <person name="Taylor M."/>
            <person name="Puazo M."/>
            <person name="Firestine M."/>
            <person name="Scheel M."/>
            <person name="Javaid M."/>
            <person name="Wang M."/>
            <person name="Li M."/>
            <person name="Tabassum N."/>
            <person name="Saada N."/>
            <person name="Osuji N."/>
            <person name="Aqrawi P."/>
            <person name="Fu Q."/>
            <person name="Thornton R."/>
            <person name="Raj R."/>
            <person name="Goodspeed R."/>
            <person name="Mata R."/>
            <person name="Najjar R."/>
            <person name="Gubbala S."/>
            <person name="Lee S."/>
            <person name="Denson S."/>
            <person name="Patil S."/>
            <person name="Macmil S."/>
            <person name="Qi S."/>
            <person name="Matskevitch T."/>
            <person name="Palculict T."/>
            <person name="Mathew T."/>
            <person name="Vee V."/>
            <person name="Velamala V."/>
            <person name="Korchina V."/>
            <person name="Cai W."/>
            <person name="Liu W."/>
            <person name="Dai W."/>
            <person name="Zou X."/>
            <person name="Zhu Y."/>
            <person name="Zhang Y."/>
            <person name="Wu Y.-Q."/>
            <person name="Xin Y."/>
            <person name="Nazarath L."/>
            <person name="Kovar C."/>
            <person name="Han Y."/>
            <person name="Muzny D."/>
            <person name="Gibbs R."/>
        </authorList>
    </citation>
    <scope>NUCLEOTIDE SEQUENCE [LARGE SCALE GENOMIC DNA]</scope>
    <source>
        <strain evidence="4">Jacobina</strain>
    </source>
</reference>
<evidence type="ECO:0000256" key="1">
    <source>
        <dbReference type="SAM" id="SignalP"/>
    </source>
</evidence>
<dbReference type="SUPFAM" id="SSF100895">
    <property type="entry name" value="Kazal-type serine protease inhibitors"/>
    <property type="match status" value="1"/>
</dbReference>
<accession>A0A1B0GIJ3</accession>
<reference evidence="2" key="2">
    <citation type="journal article" date="2020" name="BMC">
        <title>Leishmania infection induces a limited differential gene expression in the sand fly midgut.</title>
        <authorList>
            <person name="Coutinho-Abreu I.V."/>
            <person name="Serafim T.D."/>
            <person name="Meneses C."/>
            <person name="Kamhawi S."/>
            <person name="Oliveira F."/>
            <person name="Valenzuela J.G."/>
        </authorList>
    </citation>
    <scope>NUCLEOTIDE SEQUENCE</scope>
    <source>
        <strain evidence="2">Jacobina</strain>
        <tissue evidence="2">Midgut</tissue>
    </source>
</reference>
<feature type="signal peptide" evidence="1">
    <location>
        <begin position="1"/>
        <end position="20"/>
    </location>
</feature>
<proteinExistence type="predicted"/>
<evidence type="ECO:0000313" key="2">
    <source>
        <dbReference type="EMBL" id="MBC1170662.1"/>
    </source>
</evidence>
<dbReference type="EnsemblMetazoa" id="LLOJ004550-RA">
    <property type="protein sequence ID" value="LLOJ004550-PA"/>
    <property type="gene ID" value="LLOJ004550"/>
</dbReference>
<dbReference type="VEuPathDB" id="VectorBase:LLOJ004550"/>
<evidence type="ECO:0000313" key="4">
    <source>
        <dbReference type="Proteomes" id="UP000092461"/>
    </source>
</evidence>